<dbReference type="EMBL" id="CP012603">
    <property type="protein sequence ID" value="ALE41573.1"/>
    <property type="molecule type" value="Genomic_DNA"/>
</dbReference>
<organism evidence="1">
    <name type="scientific">Leptospira interrogans serovar Hardjo str. Norma</name>
    <dbReference type="NCBI Taxonomy" id="1279460"/>
    <lineage>
        <taxon>Bacteria</taxon>
        <taxon>Pseudomonadati</taxon>
        <taxon>Spirochaetota</taxon>
        <taxon>Spirochaetia</taxon>
        <taxon>Leptospirales</taxon>
        <taxon>Leptospiraceae</taxon>
        <taxon>Leptospira</taxon>
    </lineage>
</organism>
<gene>
    <name evidence="1" type="ORF">G436_4441</name>
</gene>
<dbReference type="PATRIC" id="fig|1279460.3.peg.4545"/>
<reference evidence="1 2" key="1">
    <citation type="journal article" date="2015" name="Genome Announc.">
        <title>Whole-Genome Sequence of Leptospira interrogans Serovar Hardjo Subtype Hardjoprajitno Strain Norma, Isolated from Cattle in a Leptospirosis Outbreak in Brazil.</title>
        <authorList>
            <person name="Cosate M.R."/>
            <person name="Soares S.C."/>
            <person name="Mendes T.A."/>
            <person name="Raittz R.T."/>
            <person name="Moreira E.C."/>
            <person name="Leite R."/>
            <person name="Fernandes G.R."/>
            <person name="Haddad J.P."/>
            <person name="Ortega J.M."/>
        </authorList>
    </citation>
    <scope>NUCLEOTIDE SEQUENCE [LARGE SCALE GENOMIC DNA]</scope>
    <source>
        <strain evidence="1 2">Norma</strain>
    </source>
</reference>
<evidence type="ECO:0000313" key="1">
    <source>
        <dbReference type="EMBL" id="ALE41573.1"/>
    </source>
</evidence>
<sequence length="41" mass="4950">MKFWDKFNIDSHKINTGNFFYKTLFQDKTPSVINQDEPQLL</sequence>
<name>A0A0M5LC71_LEPIR</name>
<protein>
    <submittedName>
        <fullName evidence="1">Uncharacterized protein</fullName>
    </submittedName>
</protein>
<evidence type="ECO:0000313" key="2">
    <source>
        <dbReference type="Proteomes" id="UP000056502"/>
    </source>
</evidence>
<accession>A0A0M5LC71</accession>
<dbReference type="Proteomes" id="UP000056502">
    <property type="component" value="Chromosome I"/>
</dbReference>
<dbReference type="AlphaFoldDB" id="A0A0M5LC71"/>
<proteinExistence type="predicted"/>